<feature type="region of interest" description="Disordered" evidence="6">
    <location>
        <begin position="2115"/>
        <end position="2145"/>
    </location>
</feature>
<feature type="compositionally biased region" description="Basic and acidic residues" evidence="6">
    <location>
        <begin position="2308"/>
        <end position="2323"/>
    </location>
</feature>
<dbReference type="PANTHER" id="PTHR21716:SF4">
    <property type="entry name" value="TRANSMEMBRANE PROTEIN 245"/>
    <property type="match status" value="1"/>
</dbReference>
<dbReference type="EMBL" id="LN714501">
    <property type="protein sequence ID" value="CEL77956.1"/>
    <property type="molecule type" value="Genomic_DNA"/>
</dbReference>
<feature type="region of interest" description="Disordered" evidence="6">
    <location>
        <begin position="1258"/>
        <end position="1289"/>
    </location>
</feature>
<feature type="compositionally biased region" description="Low complexity" evidence="6">
    <location>
        <begin position="2171"/>
        <end position="2193"/>
    </location>
</feature>
<evidence type="ECO:0000256" key="4">
    <source>
        <dbReference type="ARBA" id="ARBA00022989"/>
    </source>
</evidence>
<comment type="similarity">
    <text evidence="2">Belongs to the autoinducer-2 exporter (AI-2E) (TC 2.A.86) family.</text>
</comment>
<feature type="transmembrane region" description="Helical" evidence="7">
    <location>
        <begin position="166"/>
        <end position="187"/>
    </location>
</feature>
<feature type="region of interest" description="Disordered" evidence="6">
    <location>
        <begin position="1483"/>
        <end position="1507"/>
    </location>
</feature>
<feature type="compositionally biased region" description="Low complexity" evidence="6">
    <location>
        <begin position="1029"/>
        <end position="1040"/>
    </location>
</feature>
<feature type="transmembrane region" description="Helical" evidence="7">
    <location>
        <begin position="766"/>
        <end position="791"/>
    </location>
</feature>
<proteinExistence type="inferred from homology"/>
<feature type="region of interest" description="Disordered" evidence="6">
    <location>
        <begin position="1"/>
        <end position="82"/>
    </location>
</feature>
<feature type="compositionally biased region" description="Low complexity" evidence="6">
    <location>
        <begin position="2210"/>
        <end position="2221"/>
    </location>
</feature>
<sequence>MAPAFGSSGPSGPTYLYSKSECGSSTEGPDESSIYHGPWEFSYGPSEGYSEVPPQTPFDSIPPRGVPGQLPRTRGPYTSPRTAYSRQTSRFYSNGEAPFPASVYYPSPTGPWEFANSTFRKSVSMATPFGRQSSSSVLGYPSGDASTAFLPPVLGLPRLAYESEVALIHFVVYLICAVGCVCVYYNLVVLEAYVLALFWAVVFSIPLRTAMNVLKRLILLSAEQSIDSVAAAQLSAASAGAEPNQPGASSSLPTVTAKSIFRRSPPRLASSASSALTAECHTGTPPPEGSGGFVAPEVYRHRSTSESIATRIASRLLSSVAPTAAAAESLLAQENVMIAEKQGNISGILQEVLEESGEGAQSSAASGLEAADLSGTASSSKHVRCHALDAPARDEARIPQLGGETDALSSGHAETSVKPRGASSVPPNLLPLSEQGGADAGAFVEFATSRDFAAAQKLPQTSAHVIHHRLETVHAGAGLEGKPKEREGTRTGRKSDGKGPGGIKKSLREDRLRLSAAALAAARRPRDVHAHRRNLDLDRRLRAGAGGVRTPSGRHPAGKRARVRTGLSPSRKLDFTTSRCSLRTRRSVRSSAENYAETDVSDIYAHANSFLDPGASSGTGSFVTQPSWSLLGDVVLSSSLVRLPARFLLFMLEPLLSLVSPSPPGGGNSDRHASRPWFALLYRSCLLLLVYRLVASCTRYSVSTVLLSAAGVGLVSLLVRFALIVAGKEEAAKRSLKWLSPPSMLTPVWRLLGWLYGSMQSSLNPLLAIIVMLTSVFIVSLVVAFFCFQFYNELTLLWDAFQRTIDTYILRSSTMQQALDTIHSFAGGPELSESPEKPPSAPSNTTAPGSLSASQILFNLIAKAAEAASASGADSSRDSSAERGPDSLDASVVSASGVPSNAAGAMGSLGATIAAAVAAGAGRVGRENSRKRDSSAASHLKQLLGNSIGRYSDLWLSIRHFAASASGSPAVAQVTVAAPRSAGGPALGFRTSNPGGVQWKEREEDIPVVIVRKEPGAEPQLAGPETVFSPGSAEPSRGAPAGPGGAATSCERRMQVARRGATATTQSPTETHFGSRDRTSVVWPFSWFFRWKEAGERSGQGAVIRAGLFHFFDDGEGAETLQRVSREGPNGHSDGARENVTAPGFCLTDEDASLVFPQNAFGDRASCVREKAKEVDLFDSVRLSREDEESACSGNGTARTALPSERDSGRGSTVVGTLDGAALGEGFALPGSGLRELAGSPELSTPPTRGARELREWFSGGTPRSADGGPTPDVTHWQDAAGDPGDQASDSALHGEVWKRWVNTAELIGQLRRGNLSGAAGKAKEAWSEIYSLTSEGWWSYVTTYANTLFSGLLNSGFGAARVFFFVCFLAVVFFSALYYLLCSSRSCLEYLEELLCIVDPSCIVSHSINRGLRAILYSSFKRFWFYSLFTWFVYESAGMPVVYVPTAVSGLLALLPLLPPESISVIPCLVLWWGGAGEEASATHAGGADSPGAQGPQPRGEAGAETASVASETVAGAWWAVLNVVAGSQRKLGAITLLAANAVVWWNVTTAIYREIPDSNPWLVGLSVALGLSTFGMKGIIIGPVLATIPLIALTAAAKFSERRTREHQLAAMVAQQTTASPRPGRPAFRAAGAEATRRHAAKRRLPKARPGFVSASKASACAVPIWQDSRQDGPLWSSRGTNWTEPESLQGNECKSRSERGLRTSSFSSWEEETADAVAGIREVISGPPASPAAAAAAAELANAAHAAATAEVAAPIEEAGGAPTAAPEAHRLAQRPVTSGSSQQPDYKTSPPPAGDVEGACSGSARSGSLMAPQRVFSGGLSARGFFGNVGSTTAAEADFPVSPEDAAAAAPGNPVGGALPGEEVTKEASSRRGSVGAPSDSSSEGHKEAGWENFAGEGGAFFLPDDVCAVPRVRASLACYPAMRSGTRLFAGKLHCFGDSRHPKLGTLWHHRRQSKRSRAVSGNVAWRVVPHHLGVFAGRVSAAQMARRRHVPFGRDLARCRSCGEARWGGESEANALSVSGLSLPARFVECGSREGDVEGLHTPLGGLPGRAAGPLPPLYQRMMAASAPWSADVRAASCGGDLAHRSSLTCSNRSAPHLTGVLAAVSTDELETSQADAADRRSVSKPEQSSGDTEEKARSSSMLAAAVLKTAQKLEWLLDRSSGAAGAGAAPAETGVAEEAGGETAPGRGSEETGKRPLQSHGTFESSSRSQPFRSESIRHPPLVPVAKDSRGSAAAVADAIGGLGDRRGGRSVRGLGKTSDKAGKSAGSRASSSPGDQATNADAAKVGSSRAGRVQEAASEEAPRSTPDRQKEKKTGETGGSK</sequence>
<evidence type="ECO:0000256" key="7">
    <source>
        <dbReference type="SAM" id="Phobius"/>
    </source>
</evidence>
<gene>
    <name evidence="8" type="ORF">BN1205_038220</name>
</gene>
<evidence type="ECO:0000256" key="6">
    <source>
        <dbReference type="SAM" id="MobiDB-lite"/>
    </source>
</evidence>
<feature type="compositionally biased region" description="Low complexity" evidence="6">
    <location>
        <begin position="2271"/>
        <end position="2283"/>
    </location>
</feature>
<organism evidence="8">
    <name type="scientific">Toxoplasma gondii (strain ATCC 50861 / VEG)</name>
    <dbReference type="NCBI Taxonomy" id="432359"/>
    <lineage>
        <taxon>Eukaryota</taxon>
        <taxon>Sar</taxon>
        <taxon>Alveolata</taxon>
        <taxon>Apicomplexa</taxon>
        <taxon>Conoidasida</taxon>
        <taxon>Coccidia</taxon>
        <taxon>Eucoccidiorida</taxon>
        <taxon>Eimeriorina</taxon>
        <taxon>Sarcocystidae</taxon>
        <taxon>Toxoplasma</taxon>
    </lineage>
</organism>
<evidence type="ECO:0008006" key="9">
    <source>
        <dbReference type="Google" id="ProtNLM"/>
    </source>
</evidence>
<feature type="compositionally biased region" description="Low complexity" evidence="6">
    <location>
        <begin position="360"/>
        <end position="371"/>
    </location>
</feature>
<evidence type="ECO:0000256" key="2">
    <source>
        <dbReference type="ARBA" id="ARBA00009773"/>
    </source>
</evidence>
<feature type="region of interest" description="Disordered" evidence="6">
    <location>
        <begin position="274"/>
        <end position="295"/>
    </location>
</feature>
<feature type="region of interest" description="Disordered" evidence="6">
    <location>
        <begin position="360"/>
        <end position="426"/>
    </location>
</feature>
<feature type="transmembrane region" description="Helical" evidence="7">
    <location>
        <begin position="1415"/>
        <end position="1435"/>
    </location>
</feature>
<feature type="region of interest" description="Disordered" evidence="6">
    <location>
        <begin position="1186"/>
        <end position="1214"/>
    </location>
</feature>
<keyword evidence="5 7" id="KW-0472">Membrane</keyword>
<feature type="compositionally biased region" description="Basic and acidic residues" evidence="6">
    <location>
        <begin position="875"/>
        <end position="886"/>
    </location>
</feature>
<name>A0A0F7V652_TOXGV</name>
<feature type="region of interest" description="Disordered" evidence="6">
    <location>
        <begin position="473"/>
        <end position="509"/>
    </location>
</feature>
<evidence type="ECO:0000256" key="3">
    <source>
        <dbReference type="ARBA" id="ARBA00022692"/>
    </source>
</evidence>
<comment type="subcellular location">
    <subcellularLocation>
        <location evidence="1">Membrane</location>
        <topology evidence="1">Multi-pass membrane protein</topology>
    </subcellularLocation>
</comment>
<feature type="transmembrane region" description="Helical" evidence="7">
    <location>
        <begin position="193"/>
        <end position="211"/>
    </location>
</feature>
<feature type="region of interest" description="Disordered" evidence="6">
    <location>
        <begin position="1014"/>
        <end position="1051"/>
    </location>
</feature>
<feature type="transmembrane region" description="Helical" evidence="7">
    <location>
        <begin position="1363"/>
        <end position="1382"/>
    </location>
</feature>
<feature type="region of interest" description="Disordered" evidence="6">
    <location>
        <begin position="1763"/>
        <end position="1809"/>
    </location>
</feature>
<dbReference type="PANTHER" id="PTHR21716">
    <property type="entry name" value="TRANSMEMBRANE PROTEIN"/>
    <property type="match status" value="1"/>
</dbReference>
<feature type="compositionally biased region" description="Basic and acidic residues" evidence="6">
    <location>
        <begin position="481"/>
        <end position="497"/>
    </location>
</feature>
<feature type="compositionally biased region" description="Polar residues" evidence="6">
    <location>
        <begin position="1779"/>
        <end position="1790"/>
    </location>
</feature>
<accession>A0A0F7V652</accession>
<protein>
    <recommendedName>
        <fullName evidence="9">Transmembrane protein</fullName>
    </recommendedName>
</protein>
<feature type="region of interest" description="Disordered" evidence="6">
    <location>
        <begin position="2171"/>
        <end position="2329"/>
    </location>
</feature>
<keyword evidence="4 7" id="KW-1133">Transmembrane helix</keyword>
<dbReference type="InterPro" id="IPR002549">
    <property type="entry name" value="AI-2E-like"/>
</dbReference>
<reference evidence="8" key="1">
    <citation type="journal article" date="2015" name="PLoS ONE">
        <title>Comprehensive Evaluation of Toxoplasma gondii VEG and Neospora caninum LIV Genomes with Tachyzoite Stage Transcriptome and Proteome Defines Novel Transcript Features.</title>
        <authorList>
            <person name="Ramaprasad A."/>
            <person name="Mourier T."/>
            <person name="Naeem R."/>
            <person name="Malas T.B."/>
            <person name="Moussa E."/>
            <person name="Panigrahi A."/>
            <person name="Vermont S.J."/>
            <person name="Otto T.D."/>
            <person name="Wastling J."/>
            <person name="Pain A."/>
        </authorList>
    </citation>
    <scope>NUCLEOTIDE SEQUENCE</scope>
    <source>
        <strain evidence="8">VEG</strain>
    </source>
</reference>
<feature type="region of interest" description="Disordered" evidence="6">
    <location>
        <begin position="827"/>
        <end position="848"/>
    </location>
</feature>
<feature type="compositionally biased region" description="Low complexity" evidence="6">
    <location>
        <begin position="1848"/>
        <end position="1857"/>
    </location>
</feature>
<feature type="region of interest" description="Disordered" evidence="6">
    <location>
        <begin position="872"/>
        <end position="892"/>
    </location>
</feature>
<feature type="transmembrane region" description="Helical" evidence="7">
    <location>
        <begin position="706"/>
        <end position="727"/>
    </location>
</feature>
<feature type="region of interest" description="Disordered" evidence="6">
    <location>
        <begin position="525"/>
        <end position="565"/>
    </location>
</feature>
<feature type="region of interest" description="Disordered" evidence="6">
    <location>
        <begin position="1679"/>
        <end position="1710"/>
    </location>
</feature>
<feature type="region of interest" description="Disordered" evidence="6">
    <location>
        <begin position="1848"/>
        <end position="1894"/>
    </location>
</feature>
<feature type="compositionally biased region" description="Basic and acidic residues" evidence="6">
    <location>
        <begin position="525"/>
        <end position="541"/>
    </location>
</feature>
<feature type="compositionally biased region" description="Polar residues" evidence="6">
    <location>
        <begin position="1680"/>
        <end position="1695"/>
    </location>
</feature>
<evidence type="ECO:0000313" key="8">
    <source>
        <dbReference type="EMBL" id="CEL77956.1"/>
    </source>
</evidence>
<dbReference type="GO" id="GO:0016020">
    <property type="term" value="C:membrane"/>
    <property type="evidence" value="ECO:0007669"/>
    <property type="project" value="UniProtKB-SubCell"/>
</dbReference>
<evidence type="ECO:0000256" key="1">
    <source>
        <dbReference type="ARBA" id="ARBA00004141"/>
    </source>
</evidence>
<evidence type="ECO:0000256" key="5">
    <source>
        <dbReference type="ARBA" id="ARBA00023136"/>
    </source>
</evidence>
<keyword evidence="3 7" id="KW-0812">Transmembrane</keyword>